<dbReference type="GO" id="GO:0016829">
    <property type="term" value="F:lyase activity"/>
    <property type="evidence" value="ECO:0007669"/>
    <property type="project" value="UniProtKB-KW"/>
</dbReference>
<dbReference type="GO" id="GO:0019354">
    <property type="term" value="P:siroheme biosynthetic process"/>
    <property type="evidence" value="ECO:0007669"/>
    <property type="project" value="UniProtKB-UniPathway"/>
</dbReference>
<keyword evidence="3" id="KW-0597">Phosphoprotein</keyword>
<evidence type="ECO:0000256" key="12">
    <source>
        <dbReference type="ARBA" id="ARBA00025705"/>
    </source>
</evidence>
<feature type="domain" description="Tetrapyrrole methylase" evidence="15">
    <location>
        <begin position="5"/>
        <end position="215"/>
    </location>
</feature>
<dbReference type="EMBL" id="JZYX01000005">
    <property type="protein sequence ID" value="KJN31822.1"/>
    <property type="molecule type" value="Genomic_DNA"/>
</dbReference>
<comment type="caution">
    <text evidence="16">The sequence shown here is derived from an EMBL/GenBank/DDBJ whole genome shotgun (WGS) entry which is preliminary data.</text>
</comment>
<dbReference type="InterPro" id="IPR035996">
    <property type="entry name" value="4pyrrol_Methylase_sf"/>
</dbReference>
<keyword evidence="10" id="KW-0627">Porphyrin biosynthesis</keyword>
<evidence type="ECO:0000256" key="14">
    <source>
        <dbReference type="RuleBase" id="RU003960"/>
    </source>
</evidence>
<dbReference type="AlphaFoldDB" id="A0A0F1BC79"/>
<keyword evidence="4" id="KW-0169">Cobalamin biosynthesis</keyword>
<dbReference type="EC" id="2.1.1.107" evidence="2"/>
<proteinExistence type="inferred from homology"/>
<evidence type="ECO:0000256" key="1">
    <source>
        <dbReference type="ARBA" id="ARBA00005879"/>
    </source>
</evidence>
<gene>
    <name evidence="16" type="ORF">SS37_03090</name>
</gene>
<dbReference type="CDD" id="cd11642">
    <property type="entry name" value="SUMT"/>
    <property type="match status" value="1"/>
</dbReference>
<sequence length="256" mass="27298">MSKGKVWLVGAGPGDASLITVKGLHCIRHAEVIVHDRLVNPELLAQAPAGCLIIDVGKTPSHHPVPQEQINALLVRHAGEGRQVVRLKGGDPYVFGRGGEEAEQLAKDGLSFEIVPGISSAIGGLAYAGIPVTHRHYASSFHIVTGHMCQGNDPQNWHALAKINGTLIVLMGMTRLTEICQQLIEGGMSATTPVAVVMYASQSRQQIAKGTLTDIHLEVERQKLHAPALIVIGEVVNLQEILAFTASHLALNEVAV</sequence>
<comment type="pathway">
    <text evidence="12">Porphyrin-containing compound metabolism; siroheme biosynthesis; precorrin-2 from uroporphyrinogen III: step 1/1.</text>
</comment>
<dbReference type="SUPFAM" id="SSF53790">
    <property type="entry name" value="Tetrapyrrole methylase"/>
    <property type="match status" value="1"/>
</dbReference>
<evidence type="ECO:0000313" key="16">
    <source>
        <dbReference type="EMBL" id="KJN31822.1"/>
    </source>
</evidence>
<dbReference type="InterPro" id="IPR050161">
    <property type="entry name" value="Siro_Cobalamin_biosynth"/>
</dbReference>
<dbReference type="PANTHER" id="PTHR45790:SF3">
    <property type="entry name" value="S-ADENOSYL-L-METHIONINE-DEPENDENT UROPORPHYRINOGEN III METHYLTRANSFERASE, CHLOROPLASTIC"/>
    <property type="match status" value="1"/>
</dbReference>
<dbReference type="PROSITE" id="PS00840">
    <property type="entry name" value="SUMT_2"/>
    <property type="match status" value="1"/>
</dbReference>
<evidence type="ECO:0000256" key="13">
    <source>
        <dbReference type="ARBA" id="ARBA00060548"/>
    </source>
</evidence>
<keyword evidence="5 14" id="KW-0489">Methyltransferase</keyword>
<comment type="similarity">
    <text evidence="1 14">Belongs to the precorrin methyltransferase family.</text>
</comment>
<dbReference type="InterPro" id="IPR003043">
    <property type="entry name" value="Uropor_MeTrfase_CS"/>
</dbReference>
<evidence type="ECO:0000256" key="6">
    <source>
        <dbReference type="ARBA" id="ARBA00022679"/>
    </source>
</evidence>
<evidence type="ECO:0000256" key="9">
    <source>
        <dbReference type="ARBA" id="ARBA00023239"/>
    </source>
</evidence>
<dbReference type="RefSeq" id="WP_025755946.1">
    <property type="nucleotide sequence ID" value="NZ_JAHTVO010000002.1"/>
</dbReference>
<evidence type="ECO:0000256" key="5">
    <source>
        <dbReference type="ARBA" id="ARBA00022603"/>
    </source>
</evidence>
<keyword evidence="7" id="KW-0949">S-adenosyl-L-methionine</keyword>
<keyword evidence="9" id="KW-0456">Lyase</keyword>
<dbReference type="Pfam" id="PF00590">
    <property type="entry name" value="TP_methylase"/>
    <property type="match status" value="1"/>
</dbReference>
<dbReference type="GO" id="GO:0016491">
    <property type="term" value="F:oxidoreductase activity"/>
    <property type="evidence" value="ECO:0007669"/>
    <property type="project" value="UniProtKB-KW"/>
</dbReference>
<evidence type="ECO:0000313" key="17">
    <source>
        <dbReference type="Proteomes" id="UP000033352"/>
    </source>
</evidence>
<dbReference type="GO" id="GO:0004851">
    <property type="term" value="F:uroporphyrin-III C-methyltransferase activity"/>
    <property type="evidence" value="ECO:0007669"/>
    <property type="project" value="UniProtKB-EC"/>
</dbReference>
<keyword evidence="6 14" id="KW-0808">Transferase</keyword>
<organism evidence="16 17">
    <name type="scientific">Enterobacter sichuanensis</name>
    <dbReference type="NCBI Taxonomy" id="2071710"/>
    <lineage>
        <taxon>Bacteria</taxon>
        <taxon>Pseudomonadati</taxon>
        <taxon>Pseudomonadota</taxon>
        <taxon>Gammaproteobacteria</taxon>
        <taxon>Enterobacterales</taxon>
        <taxon>Enterobacteriaceae</taxon>
        <taxon>Enterobacter</taxon>
        <taxon>Enterobacter cloacae complex</taxon>
    </lineage>
</organism>
<dbReference type="InterPro" id="IPR014777">
    <property type="entry name" value="4pyrrole_Mease_sub1"/>
</dbReference>
<dbReference type="PROSITE" id="PS00839">
    <property type="entry name" value="SUMT_1"/>
    <property type="match status" value="1"/>
</dbReference>
<keyword evidence="8" id="KW-0560">Oxidoreductase</keyword>
<dbReference type="GO" id="GO:0009236">
    <property type="term" value="P:cobalamin biosynthetic process"/>
    <property type="evidence" value="ECO:0007669"/>
    <property type="project" value="UniProtKB-KW"/>
</dbReference>
<dbReference type="InterPro" id="IPR006366">
    <property type="entry name" value="CobA/CysG_C"/>
</dbReference>
<keyword evidence="11" id="KW-0511">Multifunctional enzyme</keyword>
<dbReference type="OrthoDB" id="9815856at2"/>
<evidence type="ECO:0000256" key="2">
    <source>
        <dbReference type="ARBA" id="ARBA00012162"/>
    </source>
</evidence>
<dbReference type="Gene3D" id="3.30.950.10">
    <property type="entry name" value="Methyltransferase, Cobalt-precorrin-4 Transmethylase, Domain 2"/>
    <property type="match status" value="1"/>
</dbReference>
<evidence type="ECO:0000256" key="7">
    <source>
        <dbReference type="ARBA" id="ARBA00022691"/>
    </source>
</evidence>
<comment type="pathway">
    <text evidence="13">Cofactor biosynthesis; adenosylcobalamin biosynthesis; precorrin-2 from uroporphyrinogen III: step 1/1.</text>
</comment>
<dbReference type="InterPro" id="IPR000878">
    <property type="entry name" value="4pyrrol_Mease"/>
</dbReference>
<dbReference type="NCBIfam" id="TIGR01469">
    <property type="entry name" value="cobA_cysG_Cterm"/>
    <property type="match status" value="1"/>
</dbReference>
<accession>A0A0F1BC79</accession>
<reference evidence="16 17" key="1">
    <citation type="submission" date="2015-03" db="EMBL/GenBank/DDBJ databases">
        <authorList>
            <person name="McCorrison J."/>
            <person name="Sanka R."/>
            <person name="Adams M."/>
            <person name="Brinkac L."/>
            <person name="Nierman W."/>
            <person name="Sutton G."/>
            <person name="Nelson K."/>
            <person name="Kiedrowski L."/>
            <person name="Guerrero D."/>
            <person name="Bonomo R."/>
        </authorList>
    </citation>
    <scope>NUCLEOTIDE SEQUENCE [LARGE SCALE GENOMIC DNA]</scope>
    <source>
        <strain evidence="16 17">35699</strain>
    </source>
</reference>
<dbReference type="InterPro" id="IPR014776">
    <property type="entry name" value="4pyrrole_Mease_sub2"/>
</dbReference>
<evidence type="ECO:0000256" key="8">
    <source>
        <dbReference type="ARBA" id="ARBA00023002"/>
    </source>
</evidence>
<name>A0A0F1BC79_9ENTR</name>
<protein>
    <recommendedName>
        <fullName evidence="2">uroporphyrinogen-III C-methyltransferase</fullName>
        <ecNumber evidence="2">2.1.1.107</ecNumber>
    </recommendedName>
</protein>
<dbReference type="PATRIC" id="fig|1619248.3.peg.3643"/>
<dbReference type="UniPathway" id="UPA00262">
    <property type="reaction ID" value="UER00211"/>
</dbReference>
<evidence type="ECO:0000256" key="3">
    <source>
        <dbReference type="ARBA" id="ARBA00022553"/>
    </source>
</evidence>
<dbReference type="FunFam" id="3.40.1010.10:FF:000001">
    <property type="entry name" value="Siroheme synthase"/>
    <property type="match status" value="1"/>
</dbReference>
<dbReference type="GO" id="GO:0032259">
    <property type="term" value="P:methylation"/>
    <property type="evidence" value="ECO:0007669"/>
    <property type="project" value="UniProtKB-KW"/>
</dbReference>
<dbReference type="Gene3D" id="3.40.1010.10">
    <property type="entry name" value="Cobalt-precorrin-4 Transmethylase, Domain 1"/>
    <property type="match status" value="1"/>
</dbReference>
<dbReference type="PANTHER" id="PTHR45790">
    <property type="entry name" value="SIROHEME SYNTHASE-RELATED"/>
    <property type="match status" value="1"/>
</dbReference>
<dbReference type="NCBIfam" id="NF004790">
    <property type="entry name" value="PRK06136.1"/>
    <property type="match status" value="1"/>
</dbReference>
<evidence type="ECO:0000256" key="4">
    <source>
        <dbReference type="ARBA" id="ARBA00022573"/>
    </source>
</evidence>
<evidence type="ECO:0000256" key="10">
    <source>
        <dbReference type="ARBA" id="ARBA00023244"/>
    </source>
</evidence>
<dbReference type="FunFam" id="3.30.950.10:FF:000001">
    <property type="entry name" value="Siroheme synthase"/>
    <property type="match status" value="1"/>
</dbReference>
<dbReference type="Proteomes" id="UP000033352">
    <property type="component" value="Unassembled WGS sequence"/>
</dbReference>
<evidence type="ECO:0000259" key="15">
    <source>
        <dbReference type="Pfam" id="PF00590"/>
    </source>
</evidence>
<evidence type="ECO:0000256" key="11">
    <source>
        <dbReference type="ARBA" id="ARBA00023268"/>
    </source>
</evidence>